<keyword evidence="2" id="KW-1185">Reference proteome</keyword>
<dbReference type="InterPro" id="IPR025365">
    <property type="entry name" value="DUF4269"/>
</dbReference>
<sequence length="178" mass="20529">MNDFKNIDYLKSGNSRQKLAYYEINEFKVFEKLKNYNPILTGTIPIEIDLPESDLDIICDCKNHSEFSKTLIEAFGNKSDFCIYSTKINGIKSTISKFKTKNFTFEVFGQNVPSEEQNAYKHMLIENWILKQKGLTFKEEIIKLKSSGIKTEPAFATLLGLKGNPYTELLKFNIKKTK</sequence>
<name>A0ABX1RSJ5_9FLAO</name>
<dbReference type="Proteomes" id="UP000746690">
    <property type="component" value="Unassembled WGS sequence"/>
</dbReference>
<proteinExistence type="predicted"/>
<evidence type="ECO:0000313" key="1">
    <source>
        <dbReference type="EMBL" id="NMH86136.1"/>
    </source>
</evidence>
<dbReference type="Pfam" id="PF14091">
    <property type="entry name" value="DUF4269"/>
    <property type="match status" value="1"/>
</dbReference>
<evidence type="ECO:0000313" key="2">
    <source>
        <dbReference type="Proteomes" id="UP000746690"/>
    </source>
</evidence>
<protein>
    <submittedName>
        <fullName evidence="1">DUF4269 domain-containing protein</fullName>
    </submittedName>
</protein>
<dbReference type="EMBL" id="JABBHF010000001">
    <property type="protein sequence ID" value="NMH86136.1"/>
    <property type="molecule type" value="Genomic_DNA"/>
</dbReference>
<comment type="caution">
    <text evidence="1">The sequence shown here is derived from an EMBL/GenBank/DDBJ whole genome shotgun (WGS) entry which is preliminary data.</text>
</comment>
<organism evidence="1 2">
    <name type="scientific">Flavivirga algicola</name>
    <dbReference type="NCBI Taxonomy" id="2729136"/>
    <lineage>
        <taxon>Bacteria</taxon>
        <taxon>Pseudomonadati</taxon>
        <taxon>Bacteroidota</taxon>
        <taxon>Flavobacteriia</taxon>
        <taxon>Flavobacteriales</taxon>
        <taxon>Flavobacteriaceae</taxon>
        <taxon>Flavivirga</taxon>
    </lineage>
</organism>
<accession>A0ABX1RSJ5</accession>
<reference evidence="1 2" key="1">
    <citation type="submission" date="2020-04" db="EMBL/GenBank/DDBJ databases">
        <title>A Flavivirga sp. nov.</title>
        <authorList>
            <person name="Sun X."/>
        </authorList>
    </citation>
    <scope>NUCLEOTIDE SEQUENCE [LARGE SCALE GENOMIC DNA]</scope>
    <source>
        <strain evidence="1 2">Y03</strain>
    </source>
</reference>
<gene>
    <name evidence="1" type="ORF">HHX25_01340</name>
</gene>